<proteinExistence type="predicted"/>
<evidence type="ECO:0000313" key="1">
    <source>
        <dbReference type="EMBL" id="MFF0544508.1"/>
    </source>
</evidence>
<organism evidence="1 2">
    <name type="scientific">Nocardia thailandica</name>
    <dbReference type="NCBI Taxonomy" id="257275"/>
    <lineage>
        <taxon>Bacteria</taxon>
        <taxon>Bacillati</taxon>
        <taxon>Actinomycetota</taxon>
        <taxon>Actinomycetes</taxon>
        <taxon>Mycobacteriales</taxon>
        <taxon>Nocardiaceae</taxon>
        <taxon>Nocardia</taxon>
    </lineage>
</organism>
<sequence>MEDDRGVWEFTVGLGRPDLAGPDAPGGTGIHPVALALEAGVHRIDGTNRIPCYTSFGPIPDIDEFAQRAWGGAYDPARTPIECRLSVYVDDALIDELIEAIISELDVDQDGWSKVAGRKVVIGMRAIDLDAPSNSAYRGLVSRYQDQLGGR</sequence>
<comment type="caution">
    <text evidence="1">The sequence shown here is derived from an EMBL/GenBank/DDBJ whole genome shotgun (WGS) entry which is preliminary data.</text>
</comment>
<dbReference type="EMBL" id="JBIAMX010000009">
    <property type="protein sequence ID" value="MFF0544508.1"/>
    <property type="molecule type" value="Genomic_DNA"/>
</dbReference>
<gene>
    <name evidence="1" type="ORF">ACFYTF_16890</name>
</gene>
<dbReference type="Proteomes" id="UP001601444">
    <property type="component" value="Unassembled WGS sequence"/>
</dbReference>
<reference evidence="1 2" key="1">
    <citation type="submission" date="2024-10" db="EMBL/GenBank/DDBJ databases">
        <title>The Natural Products Discovery Center: Release of the First 8490 Sequenced Strains for Exploring Actinobacteria Biosynthetic Diversity.</title>
        <authorList>
            <person name="Kalkreuter E."/>
            <person name="Kautsar S.A."/>
            <person name="Yang D."/>
            <person name="Bader C.D."/>
            <person name="Teijaro C.N."/>
            <person name="Fluegel L."/>
            <person name="Davis C.M."/>
            <person name="Simpson J.R."/>
            <person name="Lauterbach L."/>
            <person name="Steele A.D."/>
            <person name="Gui C."/>
            <person name="Meng S."/>
            <person name="Li G."/>
            <person name="Viehrig K."/>
            <person name="Ye F."/>
            <person name="Su P."/>
            <person name="Kiefer A.F."/>
            <person name="Nichols A."/>
            <person name="Cepeda A.J."/>
            <person name="Yan W."/>
            <person name="Fan B."/>
            <person name="Jiang Y."/>
            <person name="Adhikari A."/>
            <person name="Zheng C.-J."/>
            <person name="Schuster L."/>
            <person name="Cowan T.M."/>
            <person name="Smanski M.J."/>
            <person name="Chevrette M.G."/>
            <person name="De Carvalho L.P.S."/>
            <person name="Shen B."/>
        </authorList>
    </citation>
    <scope>NUCLEOTIDE SEQUENCE [LARGE SCALE GENOMIC DNA]</scope>
    <source>
        <strain evidence="1 2">NPDC004045</strain>
    </source>
</reference>
<dbReference type="RefSeq" id="WP_387701044.1">
    <property type="nucleotide sequence ID" value="NZ_JBIAMX010000009.1"/>
</dbReference>
<accession>A0ABW6PQ99</accession>
<evidence type="ECO:0008006" key="3">
    <source>
        <dbReference type="Google" id="ProtNLM"/>
    </source>
</evidence>
<protein>
    <recommendedName>
        <fullName evidence="3">DUF3168 domain-containing protein</fullName>
    </recommendedName>
</protein>
<evidence type="ECO:0000313" key="2">
    <source>
        <dbReference type="Proteomes" id="UP001601444"/>
    </source>
</evidence>
<keyword evidence="2" id="KW-1185">Reference proteome</keyword>
<name>A0ABW6PQ99_9NOCA</name>